<dbReference type="EMBL" id="VANU01000001">
    <property type="protein sequence ID" value="TLP40830.1"/>
    <property type="molecule type" value="Genomic_DNA"/>
</dbReference>
<dbReference type="GO" id="GO:0004622">
    <property type="term" value="F:phosphatidylcholine lysophospholipase activity"/>
    <property type="evidence" value="ECO:0007669"/>
    <property type="project" value="TreeGrafter"/>
</dbReference>
<reference evidence="2 3" key="1">
    <citation type="submission" date="2019-05" db="EMBL/GenBank/DDBJ databases">
        <title>Arcobacter sp. nov., isolated from sea sediment.</title>
        <authorList>
            <person name="Kim W."/>
        </authorList>
    </citation>
    <scope>NUCLEOTIDE SEQUENCE [LARGE SCALE GENOMIC DNA]</scope>
    <source>
        <strain evidence="2 3">CAU 1517</strain>
    </source>
</reference>
<keyword evidence="3" id="KW-1185">Reference proteome</keyword>
<comment type="caution">
    <text evidence="2">The sequence shown here is derived from an EMBL/GenBank/DDBJ whole genome shotgun (WGS) entry which is preliminary data.</text>
</comment>
<dbReference type="Pfam" id="PF13472">
    <property type="entry name" value="Lipase_GDSL_2"/>
    <property type="match status" value="1"/>
</dbReference>
<proteinExistence type="predicted"/>
<dbReference type="OrthoDB" id="9786188at2"/>
<evidence type="ECO:0000313" key="2">
    <source>
        <dbReference type="EMBL" id="TLP40830.1"/>
    </source>
</evidence>
<dbReference type="PANTHER" id="PTHR30383">
    <property type="entry name" value="THIOESTERASE 1/PROTEASE 1/LYSOPHOSPHOLIPASE L1"/>
    <property type="match status" value="1"/>
</dbReference>
<gene>
    <name evidence="2" type="ORF">FDK22_02100</name>
</gene>
<accession>A0A5R8Y4Y0</accession>
<evidence type="ECO:0000313" key="3">
    <source>
        <dbReference type="Proteomes" id="UP000308901"/>
    </source>
</evidence>
<dbReference type="AlphaFoldDB" id="A0A5R8Y4Y0"/>
<dbReference type="Proteomes" id="UP000308901">
    <property type="component" value="Unassembled WGS sequence"/>
</dbReference>
<dbReference type="RefSeq" id="WP_138151232.1">
    <property type="nucleotide sequence ID" value="NZ_VANU01000001.1"/>
</dbReference>
<dbReference type="InterPro" id="IPR036514">
    <property type="entry name" value="SGNH_hydro_sf"/>
</dbReference>
<feature type="domain" description="SGNH hydrolase-type esterase" evidence="1">
    <location>
        <begin position="25"/>
        <end position="187"/>
    </location>
</feature>
<dbReference type="CDD" id="cd01822">
    <property type="entry name" value="Lysophospholipase_L1_like"/>
    <property type="match status" value="1"/>
</dbReference>
<organism evidence="2 3">
    <name type="scientific">Arcobacter arenosus</name>
    <dbReference type="NCBI Taxonomy" id="2576037"/>
    <lineage>
        <taxon>Bacteria</taxon>
        <taxon>Pseudomonadati</taxon>
        <taxon>Campylobacterota</taxon>
        <taxon>Epsilonproteobacteria</taxon>
        <taxon>Campylobacterales</taxon>
        <taxon>Arcobacteraceae</taxon>
        <taxon>Arcobacter</taxon>
    </lineage>
</organism>
<dbReference type="Gene3D" id="3.40.50.1110">
    <property type="entry name" value="SGNH hydrolase"/>
    <property type="match status" value="1"/>
</dbReference>
<evidence type="ECO:0000259" key="1">
    <source>
        <dbReference type="Pfam" id="PF13472"/>
    </source>
</evidence>
<dbReference type="SUPFAM" id="SSF52266">
    <property type="entry name" value="SGNH hydrolase"/>
    <property type="match status" value="1"/>
</dbReference>
<sequence length="204" mass="22817">MKKIILVLFIIFIYGANAKESTILFLGDSLTEGLGVSKKEAYPSIVEDMIQIKLKKDVEIINGGVSGSTTSDALSRLKWYLRKKPDVVFIALGANDGLRGLNLSQSQKNLEKIIETAQNTGAKVLLAGMLIPPNYGEEYSEKFKNMFKSVQEKYKLKFMPFLLLDVAGVQEFNQSDGIHPNTKGHKVIAKNVFEFLKKEIWGEL</sequence>
<dbReference type="InterPro" id="IPR013830">
    <property type="entry name" value="SGNH_hydro"/>
</dbReference>
<name>A0A5R8Y4Y0_9BACT</name>
<protein>
    <submittedName>
        <fullName evidence="2">Arylesterase</fullName>
    </submittedName>
</protein>
<dbReference type="PANTHER" id="PTHR30383:SF24">
    <property type="entry name" value="THIOESTERASE 1_PROTEASE 1_LYSOPHOSPHOLIPASE L1"/>
    <property type="match status" value="1"/>
</dbReference>
<dbReference type="InterPro" id="IPR051532">
    <property type="entry name" value="Ester_Hydrolysis_Enzymes"/>
</dbReference>